<gene>
    <name evidence="5" type="ORF">ATK78_2942</name>
</gene>
<dbReference type="EMBL" id="SNYC01000005">
    <property type="protein sequence ID" value="TDQ08429.1"/>
    <property type="molecule type" value="Genomic_DNA"/>
</dbReference>
<dbReference type="Pfam" id="PF12833">
    <property type="entry name" value="HTH_18"/>
    <property type="match status" value="1"/>
</dbReference>
<dbReference type="InterPro" id="IPR018060">
    <property type="entry name" value="HTH_AraC"/>
</dbReference>
<evidence type="ECO:0000259" key="4">
    <source>
        <dbReference type="PROSITE" id="PS01124"/>
    </source>
</evidence>
<organism evidence="5 6">
    <name type="scientific">Pedobacter metabolipauper</name>
    <dbReference type="NCBI Taxonomy" id="425513"/>
    <lineage>
        <taxon>Bacteria</taxon>
        <taxon>Pseudomonadati</taxon>
        <taxon>Bacteroidota</taxon>
        <taxon>Sphingobacteriia</taxon>
        <taxon>Sphingobacteriales</taxon>
        <taxon>Sphingobacteriaceae</taxon>
        <taxon>Pedobacter</taxon>
    </lineage>
</organism>
<dbReference type="PANTHER" id="PTHR43280">
    <property type="entry name" value="ARAC-FAMILY TRANSCRIPTIONAL REGULATOR"/>
    <property type="match status" value="1"/>
</dbReference>
<dbReference type="SUPFAM" id="SSF46689">
    <property type="entry name" value="Homeodomain-like"/>
    <property type="match status" value="1"/>
</dbReference>
<evidence type="ECO:0000256" key="2">
    <source>
        <dbReference type="ARBA" id="ARBA00023125"/>
    </source>
</evidence>
<dbReference type="PROSITE" id="PS00041">
    <property type="entry name" value="HTH_ARAC_FAMILY_1"/>
    <property type="match status" value="1"/>
</dbReference>
<evidence type="ECO:0000256" key="1">
    <source>
        <dbReference type="ARBA" id="ARBA00023015"/>
    </source>
</evidence>
<dbReference type="InterPro" id="IPR037923">
    <property type="entry name" value="HTH-like"/>
</dbReference>
<evidence type="ECO:0000313" key="6">
    <source>
        <dbReference type="Proteomes" id="UP000295620"/>
    </source>
</evidence>
<evidence type="ECO:0000313" key="5">
    <source>
        <dbReference type="EMBL" id="TDQ08429.1"/>
    </source>
</evidence>
<name>A0A4R6SVF2_9SPHI</name>
<dbReference type="Proteomes" id="UP000295620">
    <property type="component" value="Unassembled WGS sequence"/>
</dbReference>
<proteinExistence type="predicted"/>
<dbReference type="SUPFAM" id="SSF51215">
    <property type="entry name" value="Regulatory protein AraC"/>
    <property type="match status" value="1"/>
</dbReference>
<dbReference type="PROSITE" id="PS01124">
    <property type="entry name" value="HTH_ARAC_FAMILY_2"/>
    <property type="match status" value="1"/>
</dbReference>
<reference evidence="5 6" key="1">
    <citation type="submission" date="2019-03" db="EMBL/GenBank/DDBJ databases">
        <title>Genomic Encyclopedia of Archaeal and Bacterial Type Strains, Phase II (KMG-II): from individual species to whole genera.</title>
        <authorList>
            <person name="Goeker M."/>
        </authorList>
    </citation>
    <scope>NUCLEOTIDE SEQUENCE [LARGE SCALE GENOMIC DNA]</scope>
    <source>
        <strain evidence="5 6">DSM 19035</strain>
    </source>
</reference>
<dbReference type="AlphaFoldDB" id="A0A4R6SVF2"/>
<feature type="domain" description="HTH araC/xylS-type" evidence="4">
    <location>
        <begin position="208"/>
        <end position="313"/>
    </location>
</feature>
<dbReference type="GO" id="GO:0043565">
    <property type="term" value="F:sequence-specific DNA binding"/>
    <property type="evidence" value="ECO:0007669"/>
    <property type="project" value="InterPro"/>
</dbReference>
<evidence type="ECO:0000256" key="3">
    <source>
        <dbReference type="ARBA" id="ARBA00023163"/>
    </source>
</evidence>
<dbReference type="PANTHER" id="PTHR43280:SF32">
    <property type="entry name" value="TRANSCRIPTIONAL REGULATORY PROTEIN"/>
    <property type="match status" value="1"/>
</dbReference>
<dbReference type="SMART" id="SM00342">
    <property type="entry name" value="HTH_ARAC"/>
    <property type="match status" value="1"/>
</dbReference>
<sequence>MYLIILMHIIYFMKADTKPYLYDSISEYQRDLDLPKPLHPLVSVVNLNDINARDHKYKSIVLNFYKISFITGSKSKIKYGQNYFDFEEGGLFFISPNQIISVVHNSDKLSGISIYLHPDLIRHHSLGKKIRNYGFFSYSISEALHLSEKEKEVILGLFKQIEAELHSAIDTFSQDLLASYVELLLDYSDRYYTRQFITRKTENHDLVSRLENVLADYFDGGKAMASGLPTVQYVSGKLNFSADYLSDMLRTYTGQNTQQHIHNKLIEIAKELLSTSDLTIAQVAYQLGFEHPQSFNKLFKQKANTSPTVYRQSFTSIS</sequence>
<protein>
    <submittedName>
        <fullName evidence="5">AraC-like DNA-binding protein</fullName>
    </submittedName>
</protein>
<dbReference type="Gene3D" id="1.10.10.60">
    <property type="entry name" value="Homeodomain-like"/>
    <property type="match status" value="1"/>
</dbReference>
<accession>A0A4R6SVF2</accession>
<keyword evidence="3" id="KW-0804">Transcription</keyword>
<keyword evidence="6" id="KW-1185">Reference proteome</keyword>
<keyword evidence="2 5" id="KW-0238">DNA-binding</keyword>
<keyword evidence="1" id="KW-0805">Transcription regulation</keyword>
<dbReference type="InterPro" id="IPR018062">
    <property type="entry name" value="HTH_AraC-typ_CS"/>
</dbReference>
<dbReference type="InterPro" id="IPR009057">
    <property type="entry name" value="Homeodomain-like_sf"/>
</dbReference>
<dbReference type="GO" id="GO:0003700">
    <property type="term" value="F:DNA-binding transcription factor activity"/>
    <property type="evidence" value="ECO:0007669"/>
    <property type="project" value="InterPro"/>
</dbReference>
<comment type="caution">
    <text evidence="5">The sequence shown here is derived from an EMBL/GenBank/DDBJ whole genome shotgun (WGS) entry which is preliminary data.</text>
</comment>